<dbReference type="SMART" id="SM00382">
    <property type="entry name" value="AAA"/>
    <property type="match status" value="1"/>
</dbReference>
<feature type="domain" description="ABC transporter" evidence="3">
    <location>
        <begin position="1"/>
        <end position="206"/>
    </location>
</feature>
<dbReference type="SUPFAM" id="SSF52540">
    <property type="entry name" value="P-loop containing nucleoside triphosphate hydrolases"/>
    <property type="match status" value="1"/>
</dbReference>
<dbReference type="PROSITE" id="PS50893">
    <property type="entry name" value="ABC_TRANSPORTER_2"/>
    <property type="match status" value="1"/>
</dbReference>
<evidence type="ECO:0000256" key="1">
    <source>
        <dbReference type="ARBA" id="ARBA00022741"/>
    </source>
</evidence>
<evidence type="ECO:0000313" key="5">
    <source>
        <dbReference type="Proteomes" id="UP000728968"/>
    </source>
</evidence>
<dbReference type="GO" id="GO:0005524">
    <property type="term" value="F:ATP binding"/>
    <property type="evidence" value="ECO:0007669"/>
    <property type="project" value="UniProtKB-KW"/>
</dbReference>
<dbReference type="PROSITE" id="PS00211">
    <property type="entry name" value="ABC_TRANSPORTER_1"/>
    <property type="match status" value="1"/>
</dbReference>
<evidence type="ECO:0000259" key="3">
    <source>
        <dbReference type="PROSITE" id="PS50893"/>
    </source>
</evidence>
<dbReference type="RefSeq" id="WP_204716918.1">
    <property type="nucleotide sequence ID" value="NZ_JACJLT010000284.1"/>
</dbReference>
<sequence length="206" mass="23152">MQLFYFLNFQKGEKIAFVGESGSGKTTLVDSIIGLYKPKSGGIYIDDTLLTDENIKSWRSSIGYIPQEVYLFDGTVEDNIVFGREYDSSKLEETLKKAQIWDFLQKKDGVKTIVGDKGIMLSGGQKQRLAIARALYDNPEILVLDEATSALDNDTEKEIMNEIYKASENKTLLIIAHRLTTLEGCDRIVVLKEGKIEKIVTSIKEI</sequence>
<dbReference type="InterPro" id="IPR003439">
    <property type="entry name" value="ABC_transporter-like_ATP-bd"/>
</dbReference>
<dbReference type="Pfam" id="PF00005">
    <property type="entry name" value="ABC_tran"/>
    <property type="match status" value="1"/>
</dbReference>
<protein>
    <submittedName>
        <fullName evidence="4">ATP-binding cassette domain-containing protein</fullName>
    </submittedName>
</protein>
<dbReference type="InterPro" id="IPR039421">
    <property type="entry name" value="Type_1_exporter"/>
</dbReference>
<dbReference type="InterPro" id="IPR017871">
    <property type="entry name" value="ABC_transporter-like_CS"/>
</dbReference>
<accession>A0ABS2G6H2</accession>
<dbReference type="InterPro" id="IPR027417">
    <property type="entry name" value="P-loop_NTPase"/>
</dbReference>
<comment type="caution">
    <text evidence="4">The sequence shown here is derived from an EMBL/GenBank/DDBJ whole genome shotgun (WGS) entry which is preliminary data.</text>
</comment>
<dbReference type="InterPro" id="IPR003593">
    <property type="entry name" value="AAA+_ATPase"/>
</dbReference>
<proteinExistence type="predicted"/>
<dbReference type="EMBL" id="JACJLT010000284">
    <property type="protein sequence ID" value="MBM6876310.1"/>
    <property type="molecule type" value="Genomic_DNA"/>
</dbReference>
<dbReference type="Proteomes" id="UP000728968">
    <property type="component" value="Unassembled WGS sequence"/>
</dbReference>
<keyword evidence="5" id="KW-1185">Reference proteome</keyword>
<name>A0ABS2G6H2_FUSMR</name>
<evidence type="ECO:0000256" key="2">
    <source>
        <dbReference type="ARBA" id="ARBA00022840"/>
    </source>
</evidence>
<gene>
    <name evidence="4" type="ORF">H6A04_11800</name>
</gene>
<keyword evidence="1" id="KW-0547">Nucleotide-binding</keyword>
<reference evidence="4 5" key="1">
    <citation type="journal article" date="2021" name="Sci. Rep.">
        <title>The distribution of antibiotic resistance genes in chicken gut microbiota commensals.</title>
        <authorList>
            <person name="Juricova H."/>
            <person name="Matiasovicova J."/>
            <person name="Kubasova T."/>
            <person name="Cejkova D."/>
            <person name="Rychlik I."/>
        </authorList>
    </citation>
    <scope>NUCLEOTIDE SEQUENCE [LARGE SCALE GENOMIC DNA]</scope>
    <source>
        <strain evidence="4 5">An425</strain>
    </source>
</reference>
<keyword evidence="2 4" id="KW-0067">ATP-binding</keyword>
<organism evidence="4 5">
    <name type="scientific">Fusobacterium mortiferum</name>
    <dbReference type="NCBI Taxonomy" id="850"/>
    <lineage>
        <taxon>Bacteria</taxon>
        <taxon>Fusobacteriati</taxon>
        <taxon>Fusobacteriota</taxon>
        <taxon>Fusobacteriia</taxon>
        <taxon>Fusobacteriales</taxon>
        <taxon>Fusobacteriaceae</taxon>
        <taxon>Fusobacterium</taxon>
    </lineage>
</organism>
<dbReference type="PANTHER" id="PTHR24221:SF654">
    <property type="entry name" value="ATP-BINDING CASSETTE SUB-FAMILY B MEMBER 6"/>
    <property type="match status" value="1"/>
</dbReference>
<dbReference type="PANTHER" id="PTHR24221">
    <property type="entry name" value="ATP-BINDING CASSETTE SUB-FAMILY B"/>
    <property type="match status" value="1"/>
</dbReference>
<dbReference type="Gene3D" id="3.40.50.300">
    <property type="entry name" value="P-loop containing nucleotide triphosphate hydrolases"/>
    <property type="match status" value="1"/>
</dbReference>
<evidence type="ECO:0000313" key="4">
    <source>
        <dbReference type="EMBL" id="MBM6876310.1"/>
    </source>
</evidence>